<protein>
    <submittedName>
        <fullName evidence="2">Uncharacterized protein</fullName>
    </submittedName>
</protein>
<organism evidence="2 3">
    <name type="scientific">Rotaria magnacalcarata</name>
    <dbReference type="NCBI Taxonomy" id="392030"/>
    <lineage>
        <taxon>Eukaryota</taxon>
        <taxon>Metazoa</taxon>
        <taxon>Spiralia</taxon>
        <taxon>Gnathifera</taxon>
        <taxon>Rotifera</taxon>
        <taxon>Eurotatoria</taxon>
        <taxon>Bdelloidea</taxon>
        <taxon>Philodinida</taxon>
        <taxon>Philodinidae</taxon>
        <taxon>Rotaria</taxon>
    </lineage>
</organism>
<name>A0A819XQF7_9BILA</name>
<gene>
    <name evidence="2" type="ORF">UXM345_LOCUS24461</name>
</gene>
<dbReference type="Proteomes" id="UP000663842">
    <property type="component" value="Unassembled WGS sequence"/>
</dbReference>
<reference evidence="2" key="1">
    <citation type="submission" date="2021-02" db="EMBL/GenBank/DDBJ databases">
        <authorList>
            <person name="Nowell W R."/>
        </authorList>
    </citation>
    <scope>NUCLEOTIDE SEQUENCE</scope>
</reference>
<feature type="non-terminal residue" evidence="2">
    <location>
        <position position="1"/>
    </location>
</feature>
<evidence type="ECO:0000313" key="2">
    <source>
        <dbReference type="EMBL" id="CAF4139085.1"/>
    </source>
</evidence>
<sequence length="262" mass="28195">LQDQTSINQFYCLAGLFFTFHSGSSFIGANAKFFTYTSMASTSSLGSHYTFGSNFSGPFTLDKTTTPHLTSITAATTTSPSTNQSTLLLCPNGYIDPPNCTQCSSHNDSNDTKCLEIKNQVKPSSGTGRRTSIIALVCLLSALAIFSMLAACARVNQQRRHRSTPNTGTTIGSSTNHTTITNRFNNILRSIGLNNPSKRPLFAFLSSSNNNNSSGQYRPAAASRTDLNENLDEALLFDDPYVDGGLSNPSVNPYKSLTLAIT</sequence>
<feature type="transmembrane region" description="Helical" evidence="1">
    <location>
        <begin position="133"/>
        <end position="153"/>
    </location>
</feature>
<proteinExistence type="predicted"/>
<comment type="caution">
    <text evidence="2">The sequence shown here is derived from an EMBL/GenBank/DDBJ whole genome shotgun (WGS) entry which is preliminary data.</text>
</comment>
<evidence type="ECO:0000313" key="3">
    <source>
        <dbReference type="Proteomes" id="UP000663842"/>
    </source>
</evidence>
<dbReference type="AlphaFoldDB" id="A0A819XQF7"/>
<dbReference type="EMBL" id="CAJOBF010004453">
    <property type="protein sequence ID" value="CAF4139085.1"/>
    <property type="molecule type" value="Genomic_DNA"/>
</dbReference>
<keyword evidence="1" id="KW-0472">Membrane</keyword>
<keyword evidence="1" id="KW-0812">Transmembrane</keyword>
<keyword evidence="1" id="KW-1133">Transmembrane helix</keyword>
<evidence type="ECO:0000256" key="1">
    <source>
        <dbReference type="SAM" id="Phobius"/>
    </source>
</evidence>
<accession>A0A819XQF7</accession>